<evidence type="ECO:0000313" key="3">
    <source>
        <dbReference type="Proteomes" id="UP000194161"/>
    </source>
</evidence>
<accession>A0A1W6ZIH8</accession>
<dbReference type="EMBL" id="CP021111">
    <property type="protein sequence ID" value="ARP97161.1"/>
    <property type="molecule type" value="Genomic_DNA"/>
</dbReference>
<keyword evidence="3" id="KW-1185">Reference proteome</keyword>
<dbReference type="InterPro" id="IPR024487">
    <property type="entry name" value="CBP_BcsR"/>
</dbReference>
<reference evidence="2 3" key="1">
    <citation type="submission" date="2017-05" db="EMBL/GenBank/DDBJ databases">
        <title>Complete and WGS of Bordetella genogroups.</title>
        <authorList>
            <person name="Spilker T."/>
            <person name="LiPuma J."/>
        </authorList>
    </citation>
    <scope>NUCLEOTIDE SEQUENCE [LARGE SCALE GENOMIC DNA]</scope>
    <source>
        <strain evidence="2 3">AU7206</strain>
    </source>
</reference>
<dbReference type="KEGG" id="bgm:CAL15_23985"/>
<feature type="compositionally biased region" description="Low complexity" evidence="1">
    <location>
        <begin position="94"/>
        <end position="119"/>
    </location>
</feature>
<evidence type="ECO:0000256" key="1">
    <source>
        <dbReference type="SAM" id="MobiDB-lite"/>
    </source>
</evidence>
<gene>
    <name evidence="2" type="ORF">CAL15_23985</name>
</gene>
<dbReference type="RefSeq" id="WP_086080800.1">
    <property type="nucleotide sequence ID" value="NZ_CP021111.1"/>
</dbReference>
<protein>
    <recommendedName>
        <fullName evidence="4">Cellulose biosynthesis protein BcsR</fullName>
    </recommendedName>
</protein>
<feature type="compositionally biased region" description="Pro residues" evidence="1">
    <location>
        <begin position="73"/>
        <end position="93"/>
    </location>
</feature>
<dbReference type="Proteomes" id="UP000194161">
    <property type="component" value="Chromosome"/>
</dbReference>
<dbReference type="STRING" id="463040.CAL15_23985"/>
<organism evidence="2 3">
    <name type="scientific">Bordetella genomosp. 13</name>
    <dbReference type="NCBI Taxonomy" id="463040"/>
    <lineage>
        <taxon>Bacteria</taxon>
        <taxon>Pseudomonadati</taxon>
        <taxon>Pseudomonadota</taxon>
        <taxon>Betaproteobacteria</taxon>
        <taxon>Burkholderiales</taxon>
        <taxon>Alcaligenaceae</taxon>
        <taxon>Bordetella</taxon>
    </lineage>
</organism>
<dbReference type="Pfam" id="PF10945">
    <property type="entry name" value="CBP_BcsR"/>
    <property type="match status" value="1"/>
</dbReference>
<dbReference type="OrthoDB" id="8812063at2"/>
<evidence type="ECO:0008006" key="4">
    <source>
        <dbReference type="Google" id="ProtNLM"/>
    </source>
</evidence>
<name>A0A1W6ZIH8_9BORD</name>
<evidence type="ECO:0000313" key="2">
    <source>
        <dbReference type="EMBL" id="ARP97161.1"/>
    </source>
</evidence>
<proteinExistence type="predicted"/>
<dbReference type="NCBIfam" id="NF040718">
    <property type="entry name" value="BcsP_of_Ic"/>
    <property type="match status" value="1"/>
</dbReference>
<dbReference type="AlphaFoldDB" id="A0A1W6ZIH8"/>
<sequence length="137" mass="14016">MNDASDISSLYQRFGGDADQYLELGQSNHAQASRERWPLLSAIRPELAMVPPAVGERVEATHAVSPWASAVSPPAPPVPVPSIPAAPPAPAVTPTPAAEDAPAVAPAAPATPSAEPRPSLQNVFARLAQSGSSSSKP</sequence>
<feature type="region of interest" description="Disordered" evidence="1">
    <location>
        <begin position="69"/>
        <end position="120"/>
    </location>
</feature>